<protein>
    <recommendedName>
        <fullName evidence="3">EF-hand domain-containing protein</fullName>
    </recommendedName>
</protein>
<dbReference type="AlphaFoldDB" id="A0A9X4HAM0"/>
<proteinExistence type="predicted"/>
<evidence type="ECO:0000313" key="1">
    <source>
        <dbReference type="EMBL" id="MDD1009045.1"/>
    </source>
</evidence>
<comment type="caution">
    <text evidence="1">The sequence shown here is derived from an EMBL/GenBank/DDBJ whole genome shotgun (WGS) entry which is preliminary data.</text>
</comment>
<organism evidence="1 2">
    <name type="scientific">Pseudomonas shahriarae</name>
    <dbReference type="NCBI Taxonomy" id="2745512"/>
    <lineage>
        <taxon>Bacteria</taxon>
        <taxon>Pseudomonadati</taxon>
        <taxon>Pseudomonadota</taxon>
        <taxon>Gammaproteobacteria</taxon>
        <taxon>Pseudomonadales</taxon>
        <taxon>Pseudomonadaceae</taxon>
        <taxon>Pseudomonas</taxon>
    </lineage>
</organism>
<dbReference type="Proteomes" id="UP001148185">
    <property type="component" value="Unassembled WGS sequence"/>
</dbReference>
<sequence>MKVKKWSYPIKIGGAGGTDPQQYYAALAKAQDGYYPLGSNGLWHGGVHFDEASGLVSAQSEVRCIADGQVVAYRIDDTYPATVYTDRNAFASTGFVLIKHVLEVPSPPAPPAGAGGPPSPAPAAGPILTFYSLYMHLLDMDGYRTKTPMLERPSYWVNGGYQVKADVKDPVEGLNARAGLPGSADYTNILTTLPRGTTVTTGEASTDGKWLKVVSVTPEADQSAAIGGWVFKAQMNSKGGNQYLIGELAKNIPANQAKGLRVRRTGSTTGEVMSILPAGTQIEISQEGAVGNYRKLVKVVSGNPIPALATDEAGNVGGYVWFPSLETKTEPQDMGKVVLLNEPVTIKAGALVGFAGHYQEHDEGAPRNLVHVEVFTCDDIEKFVSLSQGAAAALPDDQKNLLKIHKDTKLITHRPDISATNPPQANDAGVVIGYDLVVPYSVLESLPDSKKIKQTVTTPGSGTIPSASNTTRWWHLEGLLGDAQGKPISGWVGEKDLITTRHNPWEWIGFKFIEETESNAEHLSSYLHDRDMLTDEEKTVFVPLASKSTKGPVKEGLYDIIDTDKNDKLTSKEIQAALANPWFAQSISQLITKCESEWFYDSEKWDALDELMGHRADTPNVNWVQQKKRIKELSWWKEVASQEGLSPDGKVWHMHTVGLIGNFYQKKKCTCNAVVKVTKWHSNFGPVVWGEGKLGDAPQWAAIEAAGKVTAFEKKVITAMCENEGKINAVQAYDSELITAGAMQKTVNPLGEGELPVQVKKFKELYPDEFFELFESQGWFLDLSGEKPSMYYQHPDFLDGEKIAGDDLKKKLRLGCSLATYGKVIECKPVSVMSCAVGSPLYVELQITDFIDRLRDVLLKVPNTYSFSIGKVFRSALGQATALDENVNRPGKVAANVKKALDEFFLQNPNVSKDIATWGSNHSVYERKIVDIYGPGRPEMTDPGPRFTKLKAALNV</sequence>
<evidence type="ECO:0008006" key="3">
    <source>
        <dbReference type="Google" id="ProtNLM"/>
    </source>
</evidence>
<keyword evidence="2" id="KW-1185">Reference proteome</keyword>
<evidence type="ECO:0000313" key="2">
    <source>
        <dbReference type="Proteomes" id="UP001148185"/>
    </source>
</evidence>
<dbReference type="PROSITE" id="PS00018">
    <property type="entry name" value="EF_HAND_1"/>
    <property type="match status" value="1"/>
</dbReference>
<dbReference type="InterPro" id="IPR018247">
    <property type="entry name" value="EF_Hand_1_Ca_BS"/>
</dbReference>
<name>A0A9X4HAM0_9PSED</name>
<reference evidence="1 2" key="1">
    <citation type="submission" date="2022-05" db="EMBL/GenBank/DDBJ databases">
        <title>Novel Pseudomonas spp. Isolated from a Rainbow Trout Aquaculture Facility.</title>
        <authorList>
            <person name="Testerman T."/>
            <person name="Graf J."/>
        </authorList>
    </citation>
    <scope>NUCLEOTIDE SEQUENCE [LARGE SCALE GENOMIC DNA]</scope>
    <source>
        <strain evidence="1 2">ID1042</strain>
    </source>
</reference>
<dbReference type="RefSeq" id="WP_273877361.1">
    <property type="nucleotide sequence ID" value="NZ_JAMDHA010000018.1"/>
</dbReference>
<accession>A0A9X4HAM0</accession>
<gene>
    <name evidence="1" type="ORF">M5G27_16350</name>
</gene>
<dbReference type="EMBL" id="JAMDHA010000018">
    <property type="protein sequence ID" value="MDD1009045.1"/>
    <property type="molecule type" value="Genomic_DNA"/>
</dbReference>